<dbReference type="Gene3D" id="3.30.565.10">
    <property type="entry name" value="Histidine kinase-like ATPase, C-terminal domain"/>
    <property type="match status" value="1"/>
</dbReference>
<evidence type="ECO:0000256" key="1">
    <source>
        <dbReference type="ARBA" id="ARBA00000085"/>
    </source>
</evidence>
<keyword evidence="3" id="KW-0597">Phosphoprotein</keyword>
<dbReference type="CDD" id="cd00082">
    <property type="entry name" value="HisKA"/>
    <property type="match status" value="1"/>
</dbReference>
<gene>
    <name evidence="6" type="ORF">K0504_12135</name>
</gene>
<dbReference type="InterPro" id="IPR003594">
    <property type="entry name" value="HATPase_dom"/>
</dbReference>
<dbReference type="PANTHER" id="PTHR43065:SF42">
    <property type="entry name" value="TWO-COMPONENT SENSOR PPRA"/>
    <property type="match status" value="1"/>
</dbReference>
<dbReference type="InterPro" id="IPR005467">
    <property type="entry name" value="His_kinase_dom"/>
</dbReference>
<dbReference type="InterPro" id="IPR003018">
    <property type="entry name" value="GAF"/>
</dbReference>
<keyword evidence="7" id="KW-1185">Reference proteome</keyword>
<dbReference type="Pfam" id="PF01590">
    <property type="entry name" value="GAF"/>
    <property type="match status" value="1"/>
</dbReference>
<dbReference type="EMBL" id="JAHZSS010000014">
    <property type="protein sequence ID" value="MBW8191786.1"/>
    <property type="molecule type" value="Genomic_DNA"/>
</dbReference>
<keyword evidence="4" id="KW-0175">Coiled coil</keyword>
<dbReference type="Gene3D" id="3.30.450.40">
    <property type="match status" value="1"/>
</dbReference>
<evidence type="ECO:0000313" key="6">
    <source>
        <dbReference type="EMBL" id="MBW8191786.1"/>
    </source>
</evidence>
<dbReference type="InterPro" id="IPR029016">
    <property type="entry name" value="GAF-like_dom_sf"/>
</dbReference>
<dbReference type="SMART" id="SM00065">
    <property type="entry name" value="GAF"/>
    <property type="match status" value="1"/>
</dbReference>
<evidence type="ECO:0000256" key="4">
    <source>
        <dbReference type="SAM" id="Coils"/>
    </source>
</evidence>
<dbReference type="Pfam" id="PF02518">
    <property type="entry name" value="HATPase_c"/>
    <property type="match status" value="1"/>
</dbReference>
<dbReference type="SUPFAM" id="SSF55781">
    <property type="entry name" value="GAF domain-like"/>
    <property type="match status" value="1"/>
</dbReference>
<reference evidence="6" key="1">
    <citation type="submission" date="2021-07" db="EMBL/GenBank/DDBJ databases">
        <title>Neiella marina sp. nov., isolated from the intestinal content of sea cucumber Apostichopus japonicus.</title>
        <authorList>
            <person name="Bai X."/>
        </authorList>
    </citation>
    <scope>NUCLEOTIDE SEQUENCE</scope>
    <source>
        <strain evidence="6">126</strain>
    </source>
</reference>
<feature type="domain" description="Histidine kinase" evidence="5">
    <location>
        <begin position="223"/>
        <end position="457"/>
    </location>
</feature>
<comment type="caution">
    <text evidence="6">The sequence shown here is derived from an EMBL/GenBank/DDBJ whole genome shotgun (WGS) entry which is preliminary data.</text>
</comment>
<dbReference type="CDD" id="cd00075">
    <property type="entry name" value="HATPase"/>
    <property type="match status" value="1"/>
</dbReference>
<dbReference type="PRINTS" id="PR00344">
    <property type="entry name" value="BCTRLSENSOR"/>
</dbReference>
<dbReference type="RefSeq" id="WP_220104462.1">
    <property type="nucleotide sequence ID" value="NZ_JAHZSS010000014.1"/>
</dbReference>
<evidence type="ECO:0000256" key="2">
    <source>
        <dbReference type="ARBA" id="ARBA00012438"/>
    </source>
</evidence>
<organism evidence="6 7">
    <name type="scientific">Neiella holothuriorum</name>
    <dbReference type="NCBI Taxonomy" id="2870530"/>
    <lineage>
        <taxon>Bacteria</taxon>
        <taxon>Pseudomonadati</taxon>
        <taxon>Pseudomonadota</taxon>
        <taxon>Gammaproteobacteria</taxon>
        <taxon>Alteromonadales</taxon>
        <taxon>Echinimonadaceae</taxon>
        <taxon>Neiella</taxon>
    </lineage>
</organism>
<keyword evidence="6" id="KW-0808">Transferase</keyword>
<dbReference type="InterPro" id="IPR036097">
    <property type="entry name" value="HisK_dim/P_sf"/>
</dbReference>
<name>A0ABS7EJ47_9GAMM</name>
<keyword evidence="6" id="KW-0418">Kinase</keyword>
<feature type="coiled-coil region" evidence="4">
    <location>
        <begin position="169"/>
        <end position="214"/>
    </location>
</feature>
<dbReference type="SUPFAM" id="SSF55874">
    <property type="entry name" value="ATPase domain of HSP90 chaperone/DNA topoisomerase II/histidine kinase"/>
    <property type="match status" value="1"/>
</dbReference>
<protein>
    <recommendedName>
        <fullName evidence="2">histidine kinase</fullName>
        <ecNumber evidence="2">2.7.13.3</ecNumber>
    </recommendedName>
</protein>
<dbReference type="PROSITE" id="PS50109">
    <property type="entry name" value="HIS_KIN"/>
    <property type="match status" value="1"/>
</dbReference>
<evidence type="ECO:0000313" key="7">
    <source>
        <dbReference type="Proteomes" id="UP001166251"/>
    </source>
</evidence>
<dbReference type="PANTHER" id="PTHR43065">
    <property type="entry name" value="SENSOR HISTIDINE KINASE"/>
    <property type="match status" value="1"/>
</dbReference>
<evidence type="ECO:0000256" key="3">
    <source>
        <dbReference type="ARBA" id="ARBA00022553"/>
    </source>
</evidence>
<dbReference type="GO" id="GO:0016301">
    <property type="term" value="F:kinase activity"/>
    <property type="evidence" value="ECO:0007669"/>
    <property type="project" value="UniProtKB-KW"/>
</dbReference>
<sequence length="457" mass="50741">MRDELETILLQVSKSPDIDEGSLDNASRLIVDSVCEGLQITRAGIWLLQDESAHISCALLIDKGNNLDHESLKLSRVDFPEYFAALDTERSIAAHDAKTDPATFEFADVYLGPLGISSMLDVPIRHRGRMIGIICCEHQGEQRTWQPDELVFASSLADLYGRAVSAKERADYQQLLLDANQNLEQKVKERTHELQSTLETLRGAQDKLVEAEKMAALGNLVAGVAHEVNTPLGIALTSVSHCWEELLIIKKAYDQQELTEQALIDFLSVSKDGLRMAEDNLVRAAQLIQDFKRTAADQTSNEREEIDLGSYVGQVINPLKPMLRKQQIHLDVELPIGTIIETYPGIIAQLVTNLISNVQRHAFPKTYTTARNELVVSCGQHEQECFVAVADNGIGIAPDLHKKVFEPFYTTARDAGGTGLGLPIFYNLVTQKLQGRIELSSEPDHGTTFTIWFPAQN</sequence>
<dbReference type="InterPro" id="IPR003661">
    <property type="entry name" value="HisK_dim/P_dom"/>
</dbReference>
<proteinExistence type="predicted"/>
<evidence type="ECO:0000259" key="5">
    <source>
        <dbReference type="PROSITE" id="PS50109"/>
    </source>
</evidence>
<dbReference type="InterPro" id="IPR004358">
    <property type="entry name" value="Sig_transdc_His_kin-like_C"/>
</dbReference>
<dbReference type="InterPro" id="IPR036890">
    <property type="entry name" value="HATPase_C_sf"/>
</dbReference>
<dbReference type="SMART" id="SM00387">
    <property type="entry name" value="HATPase_c"/>
    <property type="match status" value="1"/>
</dbReference>
<dbReference type="SUPFAM" id="SSF47384">
    <property type="entry name" value="Homodimeric domain of signal transducing histidine kinase"/>
    <property type="match status" value="1"/>
</dbReference>
<comment type="catalytic activity">
    <reaction evidence="1">
        <text>ATP + protein L-histidine = ADP + protein N-phospho-L-histidine.</text>
        <dbReference type="EC" id="2.7.13.3"/>
    </reaction>
</comment>
<dbReference type="Proteomes" id="UP001166251">
    <property type="component" value="Unassembled WGS sequence"/>
</dbReference>
<dbReference type="EC" id="2.7.13.3" evidence="2"/>
<accession>A0ABS7EJ47</accession>
<dbReference type="Gene3D" id="1.10.287.130">
    <property type="match status" value="1"/>
</dbReference>